<dbReference type="RefSeq" id="WP_123781694.1">
    <property type="nucleotide sequence ID" value="NZ_RKIK01000019.1"/>
</dbReference>
<accession>A0A3N3E1G1</accession>
<organism evidence="2 3">
    <name type="scientific">Vibrio ponticus</name>
    <dbReference type="NCBI Taxonomy" id="265668"/>
    <lineage>
        <taxon>Bacteria</taxon>
        <taxon>Pseudomonadati</taxon>
        <taxon>Pseudomonadota</taxon>
        <taxon>Gammaproteobacteria</taxon>
        <taxon>Vibrionales</taxon>
        <taxon>Vibrionaceae</taxon>
        <taxon>Vibrio</taxon>
    </lineage>
</organism>
<evidence type="ECO:0000313" key="2">
    <source>
        <dbReference type="EMBL" id="ROV60581.1"/>
    </source>
</evidence>
<gene>
    <name evidence="2" type="ORF">EGH82_08715</name>
</gene>
<reference evidence="2 3" key="1">
    <citation type="submission" date="2018-11" db="EMBL/GenBank/DDBJ databases">
        <title>Vibrio ponticus strain CAIM 1751 pathogenic for the snapper Lutjanus guttatus.</title>
        <authorList>
            <person name="Soto-Rodriguez S."/>
            <person name="Lozano-Olvera R."/>
            <person name="Gomez-Gil B."/>
        </authorList>
    </citation>
    <scope>NUCLEOTIDE SEQUENCE [LARGE SCALE GENOMIC DNA]</scope>
    <source>
        <strain evidence="2 3">CAIM 1751</strain>
    </source>
</reference>
<proteinExistence type="predicted"/>
<comment type="caution">
    <text evidence="2">The sequence shown here is derived from an EMBL/GenBank/DDBJ whole genome shotgun (WGS) entry which is preliminary data.</text>
</comment>
<name>A0A3N3E1G1_9VIBR</name>
<dbReference type="InterPro" id="IPR021727">
    <property type="entry name" value="DUF3299"/>
</dbReference>
<dbReference type="Proteomes" id="UP000278792">
    <property type="component" value="Unassembled WGS sequence"/>
</dbReference>
<feature type="signal peptide" evidence="1">
    <location>
        <begin position="1"/>
        <end position="18"/>
    </location>
</feature>
<dbReference type="Gene3D" id="2.40.50.870">
    <property type="entry name" value="Protein of unknown function (DUF3299)"/>
    <property type="match status" value="1"/>
</dbReference>
<keyword evidence="1" id="KW-0732">Signal</keyword>
<protein>
    <submittedName>
        <fullName evidence="2">DUF3299 domain-containing protein</fullName>
    </submittedName>
</protein>
<sequence length="210" mass="23303">MNRLIALLVCLISFGSVANEPIELDWKDLRPVFEKNQIVLPVLSYEQKQTLQKVFTLSQYNDPNAAEKLSKLKAALKSEGLDADELLALRSEYIQSQQRAAETVTDDFNGKKVRVPGFLVPISFSAPLVATEFLLVPTAGACIHMPPPPANQIIRVSYPEGYQVETVQYPVWVEGVIHSSLIQDSVYLVDGDTDLTMGYTLSASSVMNYH</sequence>
<evidence type="ECO:0000256" key="1">
    <source>
        <dbReference type="SAM" id="SignalP"/>
    </source>
</evidence>
<evidence type="ECO:0000313" key="3">
    <source>
        <dbReference type="Proteomes" id="UP000278792"/>
    </source>
</evidence>
<dbReference type="EMBL" id="RKIK01000019">
    <property type="protein sequence ID" value="ROV60581.1"/>
    <property type="molecule type" value="Genomic_DNA"/>
</dbReference>
<dbReference type="AlphaFoldDB" id="A0A3N3E1G1"/>
<feature type="chain" id="PRO_5018131412" evidence="1">
    <location>
        <begin position="19"/>
        <end position="210"/>
    </location>
</feature>
<dbReference type="Pfam" id="PF11736">
    <property type="entry name" value="DUF3299"/>
    <property type="match status" value="1"/>
</dbReference>